<feature type="transmembrane region" description="Helical" evidence="7">
    <location>
        <begin position="100"/>
        <end position="120"/>
    </location>
</feature>
<dbReference type="GO" id="GO:0005886">
    <property type="term" value="C:plasma membrane"/>
    <property type="evidence" value="ECO:0007669"/>
    <property type="project" value="UniProtKB-SubCell"/>
</dbReference>
<feature type="transmembrane region" description="Helical" evidence="7">
    <location>
        <begin position="278"/>
        <end position="298"/>
    </location>
</feature>
<dbReference type="PANTHER" id="PTHR30106:SF1">
    <property type="entry name" value="UPF0324 MEMBRANE PROTEIN FN0533"/>
    <property type="match status" value="1"/>
</dbReference>
<evidence type="ECO:0000256" key="2">
    <source>
        <dbReference type="ARBA" id="ARBA00007977"/>
    </source>
</evidence>
<evidence type="ECO:0000256" key="7">
    <source>
        <dbReference type="SAM" id="Phobius"/>
    </source>
</evidence>
<evidence type="ECO:0000256" key="3">
    <source>
        <dbReference type="ARBA" id="ARBA00022475"/>
    </source>
</evidence>
<keyword evidence="3" id="KW-1003">Cell membrane</keyword>
<feature type="transmembrane region" description="Helical" evidence="7">
    <location>
        <begin position="246"/>
        <end position="266"/>
    </location>
</feature>
<keyword evidence="4 7" id="KW-0812">Transmembrane</keyword>
<keyword evidence="6 7" id="KW-0472">Membrane</keyword>
<feature type="transmembrane region" description="Helical" evidence="7">
    <location>
        <begin position="196"/>
        <end position="214"/>
    </location>
</feature>
<comment type="subcellular location">
    <subcellularLocation>
        <location evidence="1">Cell membrane</location>
        <topology evidence="1">Multi-pass membrane protein</topology>
    </subcellularLocation>
</comment>
<accession>A0A368BYX0</accession>
<dbReference type="EMBL" id="QOPE01000007">
    <property type="protein sequence ID" value="RCL42067.1"/>
    <property type="molecule type" value="Genomic_DNA"/>
</dbReference>
<feature type="transmembrane region" description="Helical" evidence="7">
    <location>
        <begin position="72"/>
        <end position="93"/>
    </location>
</feature>
<dbReference type="Proteomes" id="UP000253307">
    <property type="component" value="Unassembled WGS sequence"/>
</dbReference>
<feature type="transmembrane region" description="Helical" evidence="7">
    <location>
        <begin position="6"/>
        <end position="35"/>
    </location>
</feature>
<dbReference type="AlphaFoldDB" id="A0A368BYX0"/>
<proteinExistence type="inferred from homology"/>
<comment type="caution">
    <text evidence="8">The sequence shown here is derived from an EMBL/GenBank/DDBJ whole genome shotgun (WGS) entry which is preliminary data.</text>
</comment>
<keyword evidence="5 7" id="KW-1133">Transmembrane helix</keyword>
<comment type="similarity">
    <text evidence="2">Belongs to the UPF0324 family.</text>
</comment>
<evidence type="ECO:0000313" key="9">
    <source>
        <dbReference type="Proteomes" id="UP000253307"/>
    </source>
</evidence>
<dbReference type="Pfam" id="PF03601">
    <property type="entry name" value="Cons_hypoth698"/>
    <property type="match status" value="1"/>
</dbReference>
<evidence type="ECO:0000256" key="5">
    <source>
        <dbReference type="ARBA" id="ARBA00022989"/>
    </source>
</evidence>
<dbReference type="PANTHER" id="PTHR30106">
    <property type="entry name" value="INNER MEMBRANE PROTEIN YEIH-RELATED"/>
    <property type="match status" value="1"/>
</dbReference>
<evidence type="ECO:0000256" key="6">
    <source>
        <dbReference type="ARBA" id="ARBA00023136"/>
    </source>
</evidence>
<protein>
    <submittedName>
        <fullName evidence="8">Putative sulfate exporter family transporter</fullName>
    </submittedName>
</protein>
<organism evidence="8 9">
    <name type="scientific">SAR86 cluster bacterium</name>
    <dbReference type="NCBI Taxonomy" id="2030880"/>
    <lineage>
        <taxon>Bacteria</taxon>
        <taxon>Pseudomonadati</taxon>
        <taxon>Pseudomonadota</taxon>
        <taxon>Gammaproteobacteria</taxon>
        <taxon>SAR86 cluster</taxon>
    </lineage>
</organism>
<evidence type="ECO:0000256" key="4">
    <source>
        <dbReference type="ARBA" id="ARBA00022692"/>
    </source>
</evidence>
<evidence type="ECO:0000256" key="1">
    <source>
        <dbReference type="ARBA" id="ARBA00004651"/>
    </source>
</evidence>
<sequence>MQNLIALILAGTTIYLGSPVVGLLLGIGFSIVFLTDNEFITRKYATRLLQTGIILLGFSINFSVAQETSSSYLLPISLFVVFVFLLTLILGKLLKLKQSYIYLIASGSSICGGTAMAAVAPVIKSKPQELSIAIAIIFLLNAIGILFFPLIAEQINLSQSEFGLWAATAIHDTSAVIGAAMTYGSESLEVAATLKLGRTLWIIPLVIILSLINRTDSRPKLPLFVIGFILAIFIGSSFQLPIDSSQFKQLSSVFLLLGLFCVGTQITKNAFVMVDKSLFIFPVLIWLIIIPASLFLTFQLA</sequence>
<evidence type="ECO:0000313" key="8">
    <source>
        <dbReference type="EMBL" id="RCL42067.1"/>
    </source>
</evidence>
<feature type="transmembrane region" description="Helical" evidence="7">
    <location>
        <begin position="47"/>
        <end position="66"/>
    </location>
</feature>
<gene>
    <name evidence="8" type="ORF">DBW96_01435</name>
</gene>
<name>A0A368BYX0_9GAMM</name>
<dbReference type="InterPro" id="IPR018383">
    <property type="entry name" value="UPF0324_pro"/>
</dbReference>
<reference evidence="8 9" key="1">
    <citation type="journal article" date="2018" name="Microbiome">
        <title>Fine metagenomic profile of the Mediterranean stratified and mixed water columns revealed by assembly and recruitment.</title>
        <authorList>
            <person name="Haro-Moreno J.M."/>
            <person name="Lopez-Perez M."/>
            <person name="De La Torre J.R."/>
            <person name="Picazo A."/>
            <person name="Camacho A."/>
            <person name="Rodriguez-Valera F."/>
        </authorList>
    </citation>
    <scope>NUCLEOTIDE SEQUENCE [LARGE SCALE GENOMIC DNA]</scope>
    <source>
        <strain evidence="8">MED-G82</strain>
    </source>
</reference>
<feature type="transmembrane region" description="Helical" evidence="7">
    <location>
        <begin position="132"/>
        <end position="152"/>
    </location>
</feature>
<feature type="transmembrane region" description="Helical" evidence="7">
    <location>
        <begin position="221"/>
        <end position="240"/>
    </location>
</feature>